<keyword evidence="2" id="KW-1185">Reference proteome</keyword>
<reference evidence="2" key="1">
    <citation type="submission" date="2015-10" db="EMBL/GenBank/DDBJ databases">
        <authorList>
            <person name="Luecker S."/>
            <person name="Luecker S."/>
        </authorList>
    </citation>
    <scope>NUCLEOTIDE SEQUENCE [LARGE SCALE GENOMIC DNA]</scope>
</reference>
<proteinExistence type="predicted"/>
<accession>A0A0S4LA91</accession>
<sequence>MHIMIIGKICEGSNEDFWHETGSAFTFINPRPQPDWIALSSPYPCEAPTWTGESGGGFPVSLPGVVVIRGKDMGKEDVAGTYRLGVWATGSPTDVF</sequence>
<gene>
    <name evidence="1" type="ORF">COMA2_110043</name>
</gene>
<dbReference type="Proteomes" id="UP000198736">
    <property type="component" value="Unassembled WGS sequence"/>
</dbReference>
<name>A0A0S4LA91_9BACT</name>
<protein>
    <submittedName>
        <fullName evidence="1">Uncharacterized protein</fullName>
    </submittedName>
</protein>
<organism evidence="1 2">
    <name type="scientific">Candidatus Nitrospira nitrificans</name>
    <dbReference type="NCBI Taxonomy" id="1742973"/>
    <lineage>
        <taxon>Bacteria</taxon>
        <taxon>Pseudomonadati</taxon>
        <taxon>Nitrospirota</taxon>
        <taxon>Nitrospiria</taxon>
        <taxon>Nitrospirales</taxon>
        <taxon>Nitrospiraceae</taxon>
        <taxon>Nitrospira</taxon>
    </lineage>
</organism>
<dbReference type="EMBL" id="CZPZ01000003">
    <property type="protein sequence ID" value="CUS32692.1"/>
    <property type="molecule type" value="Genomic_DNA"/>
</dbReference>
<dbReference type="AlphaFoldDB" id="A0A0S4LA91"/>
<evidence type="ECO:0000313" key="1">
    <source>
        <dbReference type="EMBL" id="CUS32692.1"/>
    </source>
</evidence>
<dbReference type="STRING" id="1742973.COMA2_110043"/>
<evidence type="ECO:0000313" key="2">
    <source>
        <dbReference type="Proteomes" id="UP000198736"/>
    </source>
</evidence>